<feature type="domain" description="FP protein N-terminal" evidence="3">
    <location>
        <begin position="178"/>
        <end position="263"/>
    </location>
</feature>
<keyword evidence="6" id="KW-1185">Reference proteome</keyword>
<evidence type="ECO:0000256" key="1">
    <source>
        <dbReference type="SAM" id="Coils"/>
    </source>
</evidence>
<protein>
    <submittedName>
        <fullName evidence="5">Uncharacterized protein</fullName>
    </submittedName>
</protein>
<dbReference type="Pfam" id="PF25298">
    <property type="entry name" value="Baculo_FP_2nd"/>
    <property type="match status" value="1"/>
</dbReference>
<proteinExistence type="predicted"/>
<gene>
    <name evidence="5" type="ORF">IPOD504_LOCUS6685</name>
</gene>
<feature type="region of interest" description="Disordered" evidence="2">
    <location>
        <begin position="1"/>
        <end position="58"/>
    </location>
</feature>
<dbReference type="EMBL" id="OW152831">
    <property type="protein sequence ID" value="CAH2049207.1"/>
    <property type="molecule type" value="Genomic_DNA"/>
</dbReference>
<evidence type="ECO:0000313" key="5">
    <source>
        <dbReference type="EMBL" id="CAH2049207.1"/>
    </source>
</evidence>
<feature type="coiled-coil region" evidence="1">
    <location>
        <begin position="124"/>
        <end position="189"/>
    </location>
</feature>
<feature type="non-terminal residue" evidence="5">
    <location>
        <position position="325"/>
    </location>
</feature>
<evidence type="ECO:0000256" key="2">
    <source>
        <dbReference type="SAM" id="MobiDB-lite"/>
    </source>
</evidence>
<sequence length="325" mass="38752">MQRTPSKDKTYGSEPNVANLQERRPTMDNWINVRQKKKRIDEDSDSDSSRNRECRRQRTSCCNHEDINKTLVLLSEQMSSLTSLLNTFKNEQNSRFYELKNEINDIKKGNAEIEKSLDYLGGKYMEMEKCLKERKEEVMKQENRVKEIIHKNVYLEKCNKALEERLMRLEQKELELQIELQNVEKQEGENLLGIVYKIAEELRLETKDIAKVWRVPGDSIKAPRPIIVSLNSREARIKWLKSRKDNITNHVILNNNNNSRIYVNEHVTRQIRQLFWSAKNKLKENFKFIWIQNGKILIKKSEIEKKIYQISFESDIEEILHKKKE</sequence>
<evidence type="ECO:0000259" key="4">
    <source>
        <dbReference type="Pfam" id="PF25298"/>
    </source>
</evidence>
<evidence type="ECO:0000313" key="6">
    <source>
        <dbReference type="Proteomes" id="UP000837857"/>
    </source>
</evidence>
<organism evidence="5 6">
    <name type="scientific">Iphiclides podalirius</name>
    <name type="common">scarce swallowtail</name>
    <dbReference type="NCBI Taxonomy" id="110791"/>
    <lineage>
        <taxon>Eukaryota</taxon>
        <taxon>Metazoa</taxon>
        <taxon>Ecdysozoa</taxon>
        <taxon>Arthropoda</taxon>
        <taxon>Hexapoda</taxon>
        <taxon>Insecta</taxon>
        <taxon>Pterygota</taxon>
        <taxon>Neoptera</taxon>
        <taxon>Endopterygota</taxon>
        <taxon>Lepidoptera</taxon>
        <taxon>Glossata</taxon>
        <taxon>Ditrysia</taxon>
        <taxon>Papilionoidea</taxon>
        <taxon>Papilionidae</taxon>
        <taxon>Papilioninae</taxon>
        <taxon>Iphiclides</taxon>
    </lineage>
</organism>
<name>A0ABN8I5R5_9NEOP</name>
<dbReference type="Proteomes" id="UP000837857">
    <property type="component" value="Chromosome 19"/>
</dbReference>
<evidence type="ECO:0000259" key="3">
    <source>
        <dbReference type="Pfam" id="PF03258"/>
    </source>
</evidence>
<dbReference type="Pfam" id="PF03258">
    <property type="entry name" value="Baculo_FP"/>
    <property type="match status" value="1"/>
</dbReference>
<feature type="compositionally biased region" description="Basic and acidic residues" evidence="2">
    <location>
        <begin position="47"/>
        <end position="56"/>
    </location>
</feature>
<dbReference type="InterPro" id="IPR057251">
    <property type="entry name" value="FP_C"/>
</dbReference>
<keyword evidence="1" id="KW-0175">Coiled coil</keyword>
<reference evidence="5" key="1">
    <citation type="submission" date="2022-03" db="EMBL/GenBank/DDBJ databases">
        <authorList>
            <person name="Martin H S."/>
        </authorList>
    </citation>
    <scope>NUCLEOTIDE SEQUENCE</scope>
</reference>
<feature type="compositionally biased region" description="Basic and acidic residues" evidence="2">
    <location>
        <begin position="1"/>
        <end position="11"/>
    </location>
</feature>
<feature type="domain" description="FP protein C-terminal" evidence="4">
    <location>
        <begin position="268"/>
        <end position="319"/>
    </location>
</feature>
<accession>A0ABN8I5R5</accession>
<dbReference type="InterPro" id="IPR004941">
    <property type="entry name" value="FP_N"/>
</dbReference>